<protein>
    <submittedName>
        <fullName evidence="1">Uncharacterized protein</fullName>
    </submittedName>
</protein>
<dbReference type="EMBL" id="BK015606">
    <property type="protein sequence ID" value="DAE15503.1"/>
    <property type="molecule type" value="Genomic_DNA"/>
</dbReference>
<name>A0A8S5Q836_9CAUD</name>
<accession>A0A8S5Q836</accession>
<organism evidence="1">
    <name type="scientific">Podoviridae sp. ctZ5d16</name>
    <dbReference type="NCBI Taxonomy" id="2825257"/>
    <lineage>
        <taxon>Viruses</taxon>
        <taxon>Duplodnaviria</taxon>
        <taxon>Heunggongvirae</taxon>
        <taxon>Uroviricota</taxon>
        <taxon>Caudoviricetes</taxon>
    </lineage>
</organism>
<reference evidence="1" key="1">
    <citation type="journal article" date="2021" name="Proc. Natl. Acad. Sci. U.S.A.">
        <title>A Catalog of Tens of Thousands of Viruses from Human Metagenomes Reveals Hidden Associations with Chronic Diseases.</title>
        <authorList>
            <person name="Tisza M.J."/>
            <person name="Buck C.B."/>
        </authorList>
    </citation>
    <scope>NUCLEOTIDE SEQUENCE</scope>
    <source>
        <strain evidence="1">CtZ5d16</strain>
    </source>
</reference>
<sequence>MAESVYMQKSNGCSCSDIQPLPHTFTAFT</sequence>
<proteinExistence type="predicted"/>
<evidence type="ECO:0000313" key="1">
    <source>
        <dbReference type="EMBL" id="DAE15503.1"/>
    </source>
</evidence>